<feature type="non-terminal residue" evidence="1">
    <location>
        <position position="1"/>
    </location>
</feature>
<proteinExistence type="predicted"/>
<evidence type="ECO:0000313" key="2">
    <source>
        <dbReference type="Proteomes" id="UP000054477"/>
    </source>
</evidence>
<keyword evidence="2" id="KW-1185">Reference proteome</keyword>
<reference evidence="1 2" key="1">
    <citation type="submission" date="2014-04" db="EMBL/GenBank/DDBJ databases">
        <authorList>
            <consortium name="DOE Joint Genome Institute"/>
            <person name="Kuo A."/>
            <person name="Kohler A."/>
            <person name="Nagy L.G."/>
            <person name="Floudas D."/>
            <person name="Copeland A."/>
            <person name="Barry K.W."/>
            <person name="Cichocki N."/>
            <person name="Veneault-Fourrey C."/>
            <person name="LaButti K."/>
            <person name="Lindquist E.A."/>
            <person name="Lipzen A."/>
            <person name="Lundell T."/>
            <person name="Morin E."/>
            <person name="Murat C."/>
            <person name="Sun H."/>
            <person name="Tunlid A."/>
            <person name="Henrissat B."/>
            <person name="Grigoriev I.V."/>
            <person name="Hibbett D.S."/>
            <person name="Martin F."/>
            <person name="Nordberg H.P."/>
            <person name="Cantor M.N."/>
            <person name="Hua S.X."/>
        </authorList>
    </citation>
    <scope>NUCLEOTIDE SEQUENCE [LARGE SCALE GENOMIC DNA]</scope>
    <source>
        <strain evidence="1 2">LaAM-08-1</strain>
    </source>
</reference>
<dbReference type="HOGENOM" id="CLU_046752_2_0_1"/>
<gene>
    <name evidence="1" type="ORF">K443DRAFT_49010</name>
</gene>
<dbReference type="Proteomes" id="UP000054477">
    <property type="component" value="Unassembled WGS sequence"/>
</dbReference>
<organism evidence="1 2">
    <name type="scientific">Laccaria amethystina LaAM-08-1</name>
    <dbReference type="NCBI Taxonomy" id="1095629"/>
    <lineage>
        <taxon>Eukaryota</taxon>
        <taxon>Fungi</taxon>
        <taxon>Dikarya</taxon>
        <taxon>Basidiomycota</taxon>
        <taxon>Agaricomycotina</taxon>
        <taxon>Agaricomycetes</taxon>
        <taxon>Agaricomycetidae</taxon>
        <taxon>Agaricales</taxon>
        <taxon>Agaricineae</taxon>
        <taxon>Hydnangiaceae</taxon>
        <taxon>Laccaria</taxon>
    </lineage>
</organism>
<dbReference type="AlphaFoldDB" id="A0A0C9WRM6"/>
<reference evidence="2" key="2">
    <citation type="submission" date="2015-01" db="EMBL/GenBank/DDBJ databases">
        <title>Evolutionary Origins and Diversification of the Mycorrhizal Mutualists.</title>
        <authorList>
            <consortium name="DOE Joint Genome Institute"/>
            <consortium name="Mycorrhizal Genomics Consortium"/>
            <person name="Kohler A."/>
            <person name="Kuo A."/>
            <person name="Nagy L.G."/>
            <person name="Floudas D."/>
            <person name="Copeland A."/>
            <person name="Barry K.W."/>
            <person name="Cichocki N."/>
            <person name="Veneault-Fourrey C."/>
            <person name="LaButti K."/>
            <person name="Lindquist E.A."/>
            <person name="Lipzen A."/>
            <person name="Lundell T."/>
            <person name="Morin E."/>
            <person name="Murat C."/>
            <person name="Riley R."/>
            <person name="Ohm R."/>
            <person name="Sun H."/>
            <person name="Tunlid A."/>
            <person name="Henrissat B."/>
            <person name="Grigoriev I.V."/>
            <person name="Hibbett D.S."/>
            <person name="Martin F."/>
        </authorList>
    </citation>
    <scope>NUCLEOTIDE SEQUENCE [LARGE SCALE GENOMIC DNA]</scope>
    <source>
        <strain evidence="2">LaAM-08-1</strain>
    </source>
</reference>
<evidence type="ECO:0008006" key="3">
    <source>
        <dbReference type="Google" id="ProtNLM"/>
    </source>
</evidence>
<accession>A0A0C9WRM6</accession>
<sequence>LSWSVRKATQAAQKLPKDWEDQCERSFFRKVHAIKEEDIPAELYVNSDQTQIVYAPGNRMTWTQTGSKQVAVVGMDEKRAFTLLVSVAADGTILPFQAVYQGKTKLSLPVATSPNYNNAMKAGFKLEFSGTKTYWSNQKTIGMLTVTFFGPSLMRAFVNDILVPYFNRRKAELRLPIEQKSLWQIDVWSVHRSEEFRQWMRVNHPKVVVDFVPGGCT</sequence>
<dbReference type="OrthoDB" id="3341102at2759"/>
<dbReference type="EMBL" id="KN839167">
    <property type="protein sequence ID" value="KIJ90508.1"/>
    <property type="molecule type" value="Genomic_DNA"/>
</dbReference>
<protein>
    <recommendedName>
        <fullName evidence="3">DDE-1 domain-containing protein</fullName>
    </recommendedName>
</protein>
<feature type="non-terminal residue" evidence="1">
    <location>
        <position position="217"/>
    </location>
</feature>
<dbReference type="STRING" id="1095629.A0A0C9WRM6"/>
<evidence type="ECO:0000313" key="1">
    <source>
        <dbReference type="EMBL" id="KIJ90508.1"/>
    </source>
</evidence>
<name>A0A0C9WRM6_9AGAR</name>